<evidence type="ECO:0000256" key="1">
    <source>
        <dbReference type="SAM" id="MobiDB-lite"/>
    </source>
</evidence>
<name>A0A1H7RSB0_STIAU</name>
<evidence type="ECO:0000313" key="3">
    <source>
        <dbReference type="EMBL" id="SEL63096.1"/>
    </source>
</evidence>
<organism evidence="3 4">
    <name type="scientific">Stigmatella aurantiaca</name>
    <dbReference type="NCBI Taxonomy" id="41"/>
    <lineage>
        <taxon>Bacteria</taxon>
        <taxon>Pseudomonadati</taxon>
        <taxon>Myxococcota</taxon>
        <taxon>Myxococcia</taxon>
        <taxon>Myxococcales</taxon>
        <taxon>Cystobacterineae</taxon>
        <taxon>Archangiaceae</taxon>
        <taxon>Stigmatella</taxon>
    </lineage>
</organism>
<dbReference type="Pfam" id="PF20032">
    <property type="entry name" value="ADYC"/>
    <property type="match status" value="1"/>
</dbReference>
<dbReference type="EMBL" id="FOAP01000007">
    <property type="protein sequence ID" value="SEL63096.1"/>
    <property type="molecule type" value="Genomic_DNA"/>
</dbReference>
<evidence type="ECO:0000259" key="2">
    <source>
        <dbReference type="Pfam" id="PF20032"/>
    </source>
</evidence>
<proteinExistence type="predicted"/>
<accession>A0A1H7RSB0</accession>
<protein>
    <recommendedName>
        <fullName evidence="2">ADYC domain-containing protein</fullName>
    </recommendedName>
</protein>
<keyword evidence="4" id="KW-1185">Reference proteome</keyword>
<evidence type="ECO:0000313" key="4">
    <source>
        <dbReference type="Proteomes" id="UP000182719"/>
    </source>
</evidence>
<dbReference type="Proteomes" id="UP000182719">
    <property type="component" value="Unassembled WGS sequence"/>
</dbReference>
<feature type="region of interest" description="Disordered" evidence="1">
    <location>
        <begin position="255"/>
        <end position="292"/>
    </location>
</feature>
<feature type="domain" description="ADYC" evidence="2">
    <location>
        <begin position="51"/>
        <end position="234"/>
    </location>
</feature>
<dbReference type="AlphaFoldDB" id="A0A1H7RSB0"/>
<dbReference type="InterPro" id="IPR045426">
    <property type="entry name" value="ADYC"/>
</dbReference>
<dbReference type="RefSeq" id="WP_245768610.1">
    <property type="nucleotide sequence ID" value="NZ_FOAP01000007.1"/>
</dbReference>
<reference evidence="4" key="1">
    <citation type="submission" date="2016-10" db="EMBL/GenBank/DDBJ databases">
        <authorList>
            <person name="Varghese N."/>
            <person name="Submissions S."/>
        </authorList>
    </citation>
    <scope>NUCLEOTIDE SEQUENCE [LARGE SCALE GENOMIC DNA]</scope>
    <source>
        <strain evidence="4">DSM 17044</strain>
    </source>
</reference>
<gene>
    <name evidence="3" type="ORF">SAMN05444354_107162</name>
</gene>
<sequence length="292" mass="31691">MLWGTTRQNTAQEMSSVLATVALDGVTLEGTPIKGMSLEKGVLAAPGGKPEELVGAIFQGAASDGTRTEVAVCSAEPVAQDPSVLSYRIEIWDKKKESWENPCIANSHAPKPKALALKGLWDKRGAHQDKPGTFTFACENGVIAKCVHWGYKPWDTKDGQPLQALHQACTRMARADYCGNGRSHTREDNIIDLYDAFGIQARTTTASAHWNPSKISFEAAWGPDGASCLARTREGQALEAILKECPGRFETGAKDLGEGDQCQVRRKSQRTETALLRNQSYDKERASAAASR</sequence>